<dbReference type="CDD" id="cd01283">
    <property type="entry name" value="cytidine_deaminase"/>
    <property type="match status" value="1"/>
</dbReference>
<accession>A0ABY2Q4K3</accession>
<dbReference type="EMBL" id="SSNY01000010">
    <property type="protein sequence ID" value="THF55746.1"/>
    <property type="molecule type" value="Genomic_DNA"/>
</dbReference>
<dbReference type="SUPFAM" id="SSF53927">
    <property type="entry name" value="Cytidine deaminase-like"/>
    <property type="match status" value="1"/>
</dbReference>
<sequence length="135" mass="13841">MANFDHRALQATALKVAGDFVCSEDLSAGGVASALVTASGSVHTGICIDTACSLGFCAEHAAIADMLKSRQTRIVAIVAMNADGAVMPPCGRCRELIRQVDPGNWHTAVVVAPDTVVTLAELLPFAAPVRPAVAG</sequence>
<name>A0ABY2Q4K3_9HYPH</name>
<feature type="domain" description="CMP/dCMP-type deaminase" evidence="2">
    <location>
        <begin position="4"/>
        <end position="130"/>
    </location>
</feature>
<evidence type="ECO:0000313" key="3">
    <source>
        <dbReference type="EMBL" id="THF55746.1"/>
    </source>
</evidence>
<proteinExistence type="inferred from homology"/>
<dbReference type="PROSITE" id="PS51747">
    <property type="entry name" value="CYT_DCMP_DEAMINASES_2"/>
    <property type="match status" value="1"/>
</dbReference>
<dbReference type="InterPro" id="IPR050202">
    <property type="entry name" value="Cyt/Deoxycyt_deaminase"/>
</dbReference>
<comment type="similarity">
    <text evidence="1">Belongs to the cytidine and deoxycytidylate deaminase family.</text>
</comment>
<gene>
    <name evidence="3" type="ORF">E6C48_16875</name>
</gene>
<dbReference type="PANTHER" id="PTHR11644:SF2">
    <property type="entry name" value="CYTIDINE DEAMINASE"/>
    <property type="match status" value="1"/>
</dbReference>
<protein>
    <submittedName>
        <fullName evidence="3">Cytidine deaminase</fullName>
    </submittedName>
</protein>
<dbReference type="Proteomes" id="UP000306441">
    <property type="component" value="Unassembled WGS sequence"/>
</dbReference>
<evidence type="ECO:0000313" key="4">
    <source>
        <dbReference type="Proteomes" id="UP000306441"/>
    </source>
</evidence>
<dbReference type="InterPro" id="IPR002125">
    <property type="entry name" value="CMP_dCMP_dom"/>
</dbReference>
<dbReference type="PANTHER" id="PTHR11644">
    <property type="entry name" value="CYTIDINE DEAMINASE"/>
    <property type="match status" value="1"/>
</dbReference>
<comment type="caution">
    <text evidence="3">The sequence shown here is derived from an EMBL/GenBank/DDBJ whole genome shotgun (WGS) entry which is preliminary data.</text>
</comment>
<evidence type="ECO:0000259" key="2">
    <source>
        <dbReference type="PROSITE" id="PS51747"/>
    </source>
</evidence>
<evidence type="ECO:0000256" key="1">
    <source>
        <dbReference type="ARBA" id="ARBA00006576"/>
    </source>
</evidence>
<dbReference type="RefSeq" id="WP_136359335.1">
    <property type="nucleotide sequence ID" value="NZ_SSNY01000010.1"/>
</dbReference>
<organism evidence="3 4">
    <name type="scientific">Ollibium composti</name>
    <dbReference type="NCBI Taxonomy" id="2675109"/>
    <lineage>
        <taxon>Bacteria</taxon>
        <taxon>Pseudomonadati</taxon>
        <taxon>Pseudomonadota</taxon>
        <taxon>Alphaproteobacteria</taxon>
        <taxon>Hyphomicrobiales</taxon>
        <taxon>Phyllobacteriaceae</taxon>
        <taxon>Ollibium</taxon>
    </lineage>
</organism>
<keyword evidence="4" id="KW-1185">Reference proteome</keyword>
<dbReference type="Gene3D" id="3.40.140.10">
    <property type="entry name" value="Cytidine Deaminase, domain 2"/>
    <property type="match status" value="1"/>
</dbReference>
<reference evidence="3 4" key="1">
    <citation type="submission" date="2019-04" db="EMBL/GenBank/DDBJ databases">
        <title>Mesorhizobium composti sp. nov., isolated from compost.</title>
        <authorList>
            <person name="Lin S.-Y."/>
            <person name="Hameed A."/>
            <person name="Hsieh Y.-T."/>
            <person name="Young C.-C."/>
        </authorList>
    </citation>
    <scope>NUCLEOTIDE SEQUENCE [LARGE SCALE GENOMIC DNA]</scope>
    <source>
        <strain evidence="3 4">CC-YTH430</strain>
    </source>
</reference>
<dbReference type="InterPro" id="IPR016193">
    <property type="entry name" value="Cytidine_deaminase-like"/>
</dbReference>